<protein>
    <submittedName>
        <fullName evidence="1">Uncharacterized protein</fullName>
    </submittedName>
</protein>
<accession>A0ACB6YYK2</accession>
<name>A0ACB6YYK2_THEGA</name>
<proteinExistence type="predicted"/>
<comment type="caution">
    <text evidence="1">The sequence shown here is derived from an EMBL/GenBank/DDBJ whole genome shotgun (WGS) entry which is preliminary data.</text>
</comment>
<evidence type="ECO:0000313" key="1">
    <source>
        <dbReference type="EMBL" id="KAF9642486.1"/>
    </source>
</evidence>
<keyword evidence="2" id="KW-1185">Reference proteome</keyword>
<sequence length="104" mass="11835">MGEFTSSGSGEPKGAIMWISPEIMWPEQFNVKDRRPTKESGVYSLGILIYEHLRQRTNISFVGIDLFRNRTNWPRRMSLNKGSAYPNSRLGSQILFGKLCKPGV</sequence>
<reference evidence="1" key="2">
    <citation type="journal article" date="2020" name="Nat. Commun.">
        <title>Large-scale genome sequencing of mycorrhizal fungi provides insights into the early evolution of symbiotic traits.</title>
        <authorList>
            <person name="Miyauchi S."/>
            <person name="Kiss E."/>
            <person name="Kuo A."/>
            <person name="Drula E."/>
            <person name="Kohler A."/>
            <person name="Sanchez-Garcia M."/>
            <person name="Morin E."/>
            <person name="Andreopoulos B."/>
            <person name="Barry K.W."/>
            <person name="Bonito G."/>
            <person name="Buee M."/>
            <person name="Carver A."/>
            <person name="Chen C."/>
            <person name="Cichocki N."/>
            <person name="Clum A."/>
            <person name="Culley D."/>
            <person name="Crous P.W."/>
            <person name="Fauchery L."/>
            <person name="Girlanda M."/>
            <person name="Hayes R.D."/>
            <person name="Keri Z."/>
            <person name="LaButti K."/>
            <person name="Lipzen A."/>
            <person name="Lombard V."/>
            <person name="Magnuson J."/>
            <person name="Maillard F."/>
            <person name="Murat C."/>
            <person name="Nolan M."/>
            <person name="Ohm R.A."/>
            <person name="Pangilinan J."/>
            <person name="Pereira M.F."/>
            <person name="Perotto S."/>
            <person name="Peter M."/>
            <person name="Pfister S."/>
            <person name="Riley R."/>
            <person name="Sitrit Y."/>
            <person name="Stielow J.B."/>
            <person name="Szollosi G."/>
            <person name="Zifcakova L."/>
            <person name="Stursova M."/>
            <person name="Spatafora J.W."/>
            <person name="Tedersoo L."/>
            <person name="Vaario L.M."/>
            <person name="Yamada A."/>
            <person name="Yan M."/>
            <person name="Wang P."/>
            <person name="Xu J."/>
            <person name="Bruns T."/>
            <person name="Baldrian P."/>
            <person name="Vilgalys R."/>
            <person name="Dunand C."/>
            <person name="Henrissat B."/>
            <person name="Grigoriev I.V."/>
            <person name="Hibbett D."/>
            <person name="Nagy L.G."/>
            <person name="Martin F.M."/>
        </authorList>
    </citation>
    <scope>NUCLEOTIDE SEQUENCE</scope>
    <source>
        <strain evidence="1">P2</strain>
    </source>
</reference>
<dbReference type="EMBL" id="MU118450">
    <property type="protein sequence ID" value="KAF9642486.1"/>
    <property type="molecule type" value="Genomic_DNA"/>
</dbReference>
<gene>
    <name evidence="1" type="ORF">BDM02DRAFT_3133060</name>
</gene>
<organism evidence="1 2">
    <name type="scientific">Thelephora ganbajun</name>
    <name type="common">Ganba fungus</name>
    <dbReference type="NCBI Taxonomy" id="370292"/>
    <lineage>
        <taxon>Eukaryota</taxon>
        <taxon>Fungi</taxon>
        <taxon>Dikarya</taxon>
        <taxon>Basidiomycota</taxon>
        <taxon>Agaricomycotina</taxon>
        <taxon>Agaricomycetes</taxon>
        <taxon>Thelephorales</taxon>
        <taxon>Thelephoraceae</taxon>
        <taxon>Thelephora</taxon>
    </lineage>
</organism>
<dbReference type="Proteomes" id="UP000886501">
    <property type="component" value="Unassembled WGS sequence"/>
</dbReference>
<reference evidence="1" key="1">
    <citation type="submission" date="2019-10" db="EMBL/GenBank/DDBJ databases">
        <authorList>
            <consortium name="DOE Joint Genome Institute"/>
            <person name="Kuo A."/>
            <person name="Miyauchi S."/>
            <person name="Kiss E."/>
            <person name="Drula E."/>
            <person name="Kohler A."/>
            <person name="Sanchez-Garcia M."/>
            <person name="Andreopoulos B."/>
            <person name="Barry K.W."/>
            <person name="Bonito G."/>
            <person name="Buee M."/>
            <person name="Carver A."/>
            <person name="Chen C."/>
            <person name="Cichocki N."/>
            <person name="Clum A."/>
            <person name="Culley D."/>
            <person name="Crous P.W."/>
            <person name="Fauchery L."/>
            <person name="Girlanda M."/>
            <person name="Hayes R."/>
            <person name="Keri Z."/>
            <person name="Labutti K."/>
            <person name="Lipzen A."/>
            <person name="Lombard V."/>
            <person name="Magnuson J."/>
            <person name="Maillard F."/>
            <person name="Morin E."/>
            <person name="Murat C."/>
            <person name="Nolan M."/>
            <person name="Ohm R."/>
            <person name="Pangilinan J."/>
            <person name="Pereira M."/>
            <person name="Perotto S."/>
            <person name="Peter M."/>
            <person name="Riley R."/>
            <person name="Sitrit Y."/>
            <person name="Stielow B."/>
            <person name="Szollosi G."/>
            <person name="Zifcakova L."/>
            <person name="Stursova M."/>
            <person name="Spatafora J.W."/>
            <person name="Tedersoo L."/>
            <person name="Vaario L.-M."/>
            <person name="Yamada A."/>
            <person name="Yan M."/>
            <person name="Wang P."/>
            <person name="Xu J."/>
            <person name="Bruns T."/>
            <person name="Baldrian P."/>
            <person name="Vilgalys R."/>
            <person name="Henrissat B."/>
            <person name="Grigoriev I.V."/>
            <person name="Hibbett D."/>
            <person name="Nagy L.G."/>
            <person name="Martin F.M."/>
        </authorList>
    </citation>
    <scope>NUCLEOTIDE SEQUENCE</scope>
    <source>
        <strain evidence="1">P2</strain>
    </source>
</reference>
<evidence type="ECO:0000313" key="2">
    <source>
        <dbReference type="Proteomes" id="UP000886501"/>
    </source>
</evidence>